<dbReference type="InterPro" id="IPR012334">
    <property type="entry name" value="Pectin_lyas_fold"/>
</dbReference>
<accession>A0ABV6C993</accession>
<sequence>LWSSYSEANIIAEPNAPGNQKPIIIESANGTPQVNIQTPSASGVSRNKYSQFDVNQKGVILNNARKPTSTELGGMVDANPFLATGEARIILNEVNSKNPSQLNGFVEVAGKKAQVIIANPAGVTCDG</sequence>
<gene>
    <name evidence="2" type="ORF">ACFFIT_05475</name>
</gene>
<proteinExistence type="predicted"/>
<dbReference type="InterPro" id="IPR011050">
    <property type="entry name" value="Pectin_lyase_fold/virulence"/>
</dbReference>
<feature type="domain" description="Filamentous haemagglutinin FhaB/tRNA nuclease CdiA-like TPS" evidence="1">
    <location>
        <begin position="28"/>
        <end position="127"/>
    </location>
</feature>
<keyword evidence="3" id="KW-1185">Reference proteome</keyword>
<dbReference type="Gene3D" id="2.160.20.10">
    <property type="entry name" value="Single-stranded right-handed beta-helix, Pectin lyase-like"/>
    <property type="match status" value="1"/>
</dbReference>
<dbReference type="SUPFAM" id="SSF51126">
    <property type="entry name" value="Pectin lyase-like"/>
    <property type="match status" value="1"/>
</dbReference>
<organism evidence="2 3">
    <name type="scientific">Thorsellia kenyensis</name>
    <dbReference type="NCBI Taxonomy" id="1549888"/>
    <lineage>
        <taxon>Bacteria</taxon>
        <taxon>Pseudomonadati</taxon>
        <taxon>Pseudomonadota</taxon>
        <taxon>Gammaproteobacteria</taxon>
        <taxon>Enterobacterales</taxon>
        <taxon>Thorselliaceae</taxon>
        <taxon>Thorsellia</taxon>
    </lineage>
</organism>
<protein>
    <submittedName>
        <fullName evidence="2">Filamentous hemagglutinin N-terminal domain-containing protein</fullName>
    </submittedName>
</protein>
<dbReference type="RefSeq" id="WP_385876649.1">
    <property type="nucleotide sequence ID" value="NZ_JBHLXE010000056.1"/>
</dbReference>
<dbReference type="SMART" id="SM00912">
    <property type="entry name" value="Haemagg_act"/>
    <property type="match status" value="1"/>
</dbReference>
<name>A0ABV6C993_9GAMM</name>
<dbReference type="EMBL" id="JBHLXE010000056">
    <property type="protein sequence ID" value="MFC0179543.1"/>
    <property type="molecule type" value="Genomic_DNA"/>
</dbReference>
<reference evidence="2 3" key="1">
    <citation type="submission" date="2024-09" db="EMBL/GenBank/DDBJ databases">
        <authorList>
            <person name="Sun Q."/>
            <person name="Mori K."/>
        </authorList>
    </citation>
    <scope>NUCLEOTIDE SEQUENCE [LARGE SCALE GENOMIC DNA]</scope>
    <source>
        <strain evidence="2 3">CCM 8545</strain>
    </source>
</reference>
<comment type="caution">
    <text evidence="2">The sequence shown here is derived from an EMBL/GenBank/DDBJ whole genome shotgun (WGS) entry which is preliminary data.</text>
</comment>
<evidence type="ECO:0000313" key="3">
    <source>
        <dbReference type="Proteomes" id="UP001589758"/>
    </source>
</evidence>
<dbReference type="Pfam" id="PF05860">
    <property type="entry name" value="TPS"/>
    <property type="match status" value="1"/>
</dbReference>
<dbReference type="InterPro" id="IPR008638">
    <property type="entry name" value="FhaB/CdiA-like_TPS"/>
</dbReference>
<feature type="non-terminal residue" evidence="2">
    <location>
        <position position="1"/>
    </location>
</feature>
<dbReference type="Proteomes" id="UP001589758">
    <property type="component" value="Unassembled WGS sequence"/>
</dbReference>
<dbReference type="NCBIfam" id="TIGR01901">
    <property type="entry name" value="adhes_NPXG"/>
    <property type="match status" value="1"/>
</dbReference>
<evidence type="ECO:0000313" key="2">
    <source>
        <dbReference type="EMBL" id="MFC0179543.1"/>
    </source>
</evidence>
<evidence type="ECO:0000259" key="1">
    <source>
        <dbReference type="SMART" id="SM00912"/>
    </source>
</evidence>